<dbReference type="GO" id="GO:0061631">
    <property type="term" value="F:ubiquitin conjugating enzyme activity"/>
    <property type="evidence" value="ECO:0007669"/>
    <property type="project" value="TreeGrafter"/>
</dbReference>
<protein>
    <recommendedName>
        <fullName evidence="4">UBC core domain-containing protein</fullName>
    </recommendedName>
</protein>
<feature type="region of interest" description="Disordered" evidence="3">
    <location>
        <begin position="277"/>
        <end position="298"/>
    </location>
</feature>
<proteinExistence type="predicted"/>
<evidence type="ECO:0000256" key="1">
    <source>
        <dbReference type="ARBA" id="ARBA00022679"/>
    </source>
</evidence>
<dbReference type="OrthoDB" id="47801at2759"/>
<dbReference type="Pfam" id="PF00179">
    <property type="entry name" value="UQ_con"/>
    <property type="match status" value="1"/>
</dbReference>
<dbReference type="Gene3D" id="3.10.110.10">
    <property type="entry name" value="Ubiquitin Conjugating Enzyme"/>
    <property type="match status" value="1"/>
</dbReference>
<evidence type="ECO:0000313" key="5">
    <source>
        <dbReference type="EMBL" id="ORY19734.1"/>
    </source>
</evidence>
<reference evidence="5 6" key="1">
    <citation type="submission" date="2016-07" db="EMBL/GenBank/DDBJ databases">
        <title>Pervasive Adenine N6-methylation of Active Genes in Fungi.</title>
        <authorList>
            <consortium name="DOE Joint Genome Institute"/>
            <person name="Mondo S.J."/>
            <person name="Dannebaum R.O."/>
            <person name="Kuo R.C."/>
            <person name="Labutti K."/>
            <person name="Haridas S."/>
            <person name="Kuo A."/>
            <person name="Salamov A."/>
            <person name="Ahrendt S.R."/>
            <person name="Lipzen A."/>
            <person name="Sullivan W."/>
            <person name="Andreopoulos W.B."/>
            <person name="Clum A."/>
            <person name="Lindquist E."/>
            <person name="Daum C."/>
            <person name="Ramamoorthy G.K."/>
            <person name="Gryganskyi A."/>
            <person name="Culley D."/>
            <person name="Magnuson J.K."/>
            <person name="James T.Y."/>
            <person name="O'Malley M.A."/>
            <person name="Stajich J.E."/>
            <person name="Spatafora J.W."/>
            <person name="Visel A."/>
            <person name="Grigoriev I.V."/>
        </authorList>
    </citation>
    <scope>NUCLEOTIDE SEQUENCE [LARGE SCALE GENOMIC DNA]</scope>
    <source>
        <strain evidence="5 6">CBS 115471</strain>
    </source>
</reference>
<evidence type="ECO:0000259" key="4">
    <source>
        <dbReference type="PROSITE" id="PS50127"/>
    </source>
</evidence>
<feature type="domain" description="UBC core" evidence="4">
    <location>
        <begin position="517"/>
        <end position="673"/>
    </location>
</feature>
<gene>
    <name evidence="5" type="ORF">BCR34DRAFT_551599</name>
</gene>
<name>A0A1Y2AB69_9PLEO</name>
<dbReference type="InterPro" id="IPR000608">
    <property type="entry name" value="UBC"/>
</dbReference>
<dbReference type="PANTHER" id="PTHR46116">
    <property type="entry name" value="(E3-INDEPENDENT) E2 UBIQUITIN-CONJUGATING ENZYME"/>
    <property type="match status" value="1"/>
</dbReference>
<dbReference type="STRING" id="1231657.A0A1Y2AB69"/>
<feature type="compositionally biased region" description="Polar residues" evidence="3">
    <location>
        <begin position="758"/>
        <end position="767"/>
    </location>
</feature>
<evidence type="ECO:0000313" key="6">
    <source>
        <dbReference type="Proteomes" id="UP000193144"/>
    </source>
</evidence>
<evidence type="ECO:0000256" key="3">
    <source>
        <dbReference type="SAM" id="MobiDB-lite"/>
    </source>
</evidence>
<dbReference type="SMART" id="SM00212">
    <property type="entry name" value="UBCc"/>
    <property type="match status" value="1"/>
</dbReference>
<comment type="caution">
    <text evidence="5">The sequence shown here is derived from an EMBL/GenBank/DDBJ whole genome shotgun (WGS) entry which is preliminary data.</text>
</comment>
<accession>A0A1Y2AB69</accession>
<dbReference type="AlphaFoldDB" id="A0A1Y2AB69"/>
<dbReference type="EMBL" id="MCFA01000001">
    <property type="protein sequence ID" value="ORY19734.1"/>
    <property type="molecule type" value="Genomic_DNA"/>
</dbReference>
<keyword evidence="2" id="KW-0833">Ubl conjugation pathway</keyword>
<sequence>MDRPGRSNPCWEPNDEEGDSLRLAFQLHEELNGKEVNSAPMSSSNRAGYDGDLALAIHLSSEWNKDTTEPDPMSLDHGDGMLISYTTGLALRGGANLKVGQEIGKNKTSHSAAASSSSSTTFKTYSEFATHMRARSCPRCHTKYITGPGDIEKLLKGWLNGQGAITSLLKCTRCLAKTCIGCVSKSSGKNPASHVNVQGMKVSWCCSAGRLFLLWVILCGFDQQFCSEKQREAAKTGTGRSHRPYGDTGVGYGGGIGDDLNSLLQMYSVSPYGMEHGHGRFGPPNVKPDASKEKAQNAQQVSDSFTGMVLTLLGELLPSLDRQSSFDMGPPEAIPSMLLNSKILNKAAELLRNDSLEDATKRKELYQALLTFLRAIGTHPATAKQTLFSERVLRPDTVSLLPLSFGSNTGKDKEDTSSSLEDCLRNLNTQSNMMLRGAQLNPQEFYNQEGQDMLWLCRQVSDLSGYLFSTTKCGSGGRKSKVQADTDHGIVEVDDSLIFSNHHFAYKARYMKQSPPGRMKRLITEITTLKTGLPPGIFVKYATSRLDVMKFIIVGPRGTPYENGLFEFDLFCTPNFPYESPKVKFRTTGNGTVNFNPNLYADGHVCLSLLGTWDGEPWRPAQSTILQVLVSIQAMILCEQPLCNEPENERDRNSPKSVEYNREVQGYTVRFATMNWLQGPGPVWKDVVDLHFKKNAQAILQTVSNWERDAGPTHRANFGMPMGPGRGSARPESISSLKPQLEKLLSKYGAKPVPANAGQATSSQNLAQGFGGNRGPPGFPGPPFAPRGGFGGGYGGGYGGRHGGGFGAGRGGFGGRGSPFY</sequence>
<dbReference type="PROSITE" id="PS50127">
    <property type="entry name" value="UBC_2"/>
    <property type="match status" value="1"/>
</dbReference>
<feature type="region of interest" description="Disordered" evidence="3">
    <location>
        <begin position="753"/>
        <end position="788"/>
    </location>
</feature>
<dbReference type="InterPro" id="IPR016135">
    <property type="entry name" value="UBQ-conjugating_enzyme/RWD"/>
</dbReference>
<evidence type="ECO:0000256" key="2">
    <source>
        <dbReference type="ARBA" id="ARBA00022786"/>
    </source>
</evidence>
<dbReference type="Proteomes" id="UP000193144">
    <property type="component" value="Unassembled WGS sequence"/>
</dbReference>
<dbReference type="SUPFAM" id="SSF54495">
    <property type="entry name" value="UBC-like"/>
    <property type="match status" value="1"/>
</dbReference>
<keyword evidence="6" id="KW-1185">Reference proteome</keyword>
<keyword evidence="1" id="KW-0808">Transferase</keyword>
<organism evidence="5 6">
    <name type="scientific">Clohesyomyces aquaticus</name>
    <dbReference type="NCBI Taxonomy" id="1231657"/>
    <lineage>
        <taxon>Eukaryota</taxon>
        <taxon>Fungi</taxon>
        <taxon>Dikarya</taxon>
        <taxon>Ascomycota</taxon>
        <taxon>Pezizomycotina</taxon>
        <taxon>Dothideomycetes</taxon>
        <taxon>Pleosporomycetidae</taxon>
        <taxon>Pleosporales</taxon>
        <taxon>Lindgomycetaceae</taxon>
        <taxon>Clohesyomyces</taxon>
    </lineage>
</organism>
<dbReference type="PANTHER" id="PTHR46116:SF15">
    <property type="entry name" value="(E3-INDEPENDENT) E2 UBIQUITIN-CONJUGATING ENZYME"/>
    <property type="match status" value="1"/>
</dbReference>